<dbReference type="AlphaFoldDB" id="A0A2P8HK08"/>
<evidence type="ECO:0000313" key="2">
    <source>
        <dbReference type="Proteomes" id="UP000240971"/>
    </source>
</evidence>
<protein>
    <submittedName>
        <fullName evidence="1">Uncharacterized protein</fullName>
    </submittedName>
</protein>
<dbReference type="Proteomes" id="UP000240971">
    <property type="component" value="Unassembled WGS sequence"/>
</dbReference>
<name>A0A2P8HK08_CHINA</name>
<proteinExistence type="predicted"/>
<reference evidence="1 2" key="1">
    <citation type="submission" date="2018-03" db="EMBL/GenBank/DDBJ databases">
        <title>Genomic Encyclopedia of Archaeal and Bacterial Type Strains, Phase II (KMG-II): from individual species to whole genera.</title>
        <authorList>
            <person name="Goeker M."/>
        </authorList>
    </citation>
    <scope>NUCLEOTIDE SEQUENCE [LARGE SCALE GENOMIC DNA]</scope>
    <source>
        <strain evidence="1 2">DSM 24859</strain>
    </source>
</reference>
<sequence>MHLAAQESRPGQPIKGIIVKGGKNPGGNISLTTNMGSSPSSGVSNALSFNPNVGLELFWGGFGIGADAGTFTSETDMDFGKYVAPLKGKDIFAISNTRSKWTSTYVLAGPQYTFRKRPGALALTLSLKGGITHRSTPELMVKDNISGSNVAAYTPPADEQKNVFTIKPGLNLAYGITSRLSVNANVQCLLQPTQKEAVITYKDLGNIDFSEDAKIVSAQISKQPYITSNTKGPDKYMSAGIGISYTFRKGRTDEGNAGKRRHYKGKVTRPGSFDFQVAPITDSTVTGGSASGAAEEKRTYTAGHKNEEQPAAKGITEKGVSRPHKQDVAFLNTLFIDNGNGKELDPKLFKQVTEDRDLKGMKVSFKKDHKIYKYLGDQDRIVEILKSANRPAGCKDCTTRECNGKVYECACVNSFCYCIICVEITKLSELAE</sequence>
<gene>
    <name evidence="1" type="ORF">CLV51_103490</name>
</gene>
<comment type="caution">
    <text evidence="1">The sequence shown here is derived from an EMBL/GenBank/DDBJ whole genome shotgun (WGS) entry which is preliminary data.</text>
</comment>
<accession>A0A2P8HK08</accession>
<evidence type="ECO:0000313" key="1">
    <source>
        <dbReference type="EMBL" id="PSL46510.1"/>
    </source>
</evidence>
<organism evidence="1 2">
    <name type="scientific">Chitinophaga niastensis</name>
    <dbReference type="NCBI Taxonomy" id="536980"/>
    <lineage>
        <taxon>Bacteria</taxon>
        <taxon>Pseudomonadati</taxon>
        <taxon>Bacteroidota</taxon>
        <taxon>Chitinophagia</taxon>
        <taxon>Chitinophagales</taxon>
        <taxon>Chitinophagaceae</taxon>
        <taxon>Chitinophaga</taxon>
    </lineage>
</organism>
<dbReference type="EMBL" id="PYAW01000003">
    <property type="protein sequence ID" value="PSL46510.1"/>
    <property type="molecule type" value="Genomic_DNA"/>
</dbReference>
<keyword evidence="2" id="KW-1185">Reference proteome</keyword>